<organism evidence="8 9">
    <name type="scientific">Zhihengliuella flava</name>
    <dbReference type="NCBI Taxonomy" id="1285193"/>
    <lineage>
        <taxon>Bacteria</taxon>
        <taxon>Bacillati</taxon>
        <taxon>Actinomycetota</taxon>
        <taxon>Actinomycetes</taxon>
        <taxon>Micrococcales</taxon>
        <taxon>Micrococcaceae</taxon>
        <taxon>Zhihengliuella</taxon>
    </lineage>
</organism>
<dbReference type="Proteomes" id="UP000625033">
    <property type="component" value="Unassembled WGS sequence"/>
</dbReference>
<feature type="transmembrane region" description="Helical" evidence="6">
    <location>
        <begin position="183"/>
        <end position="205"/>
    </location>
</feature>
<dbReference type="RefSeq" id="WP_196835700.1">
    <property type="nucleotide sequence ID" value="NZ_JADOTZ010000001.1"/>
</dbReference>
<dbReference type="PANTHER" id="PTHR32322:SF2">
    <property type="entry name" value="EAMA DOMAIN-CONTAINING PROTEIN"/>
    <property type="match status" value="1"/>
</dbReference>
<evidence type="ECO:0000256" key="4">
    <source>
        <dbReference type="ARBA" id="ARBA00022989"/>
    </source>
</evidence>
<dbReference type="SUPFAM" id="SSF103481">
    <property type="entry name" value="Multidrug resistance efflux transporter EmrE"/>
    <property type="match status" value="1"/>
</dbReference>
<comment type="subcellular location">
    <subcellularLocation>
        <location evidence="1">Membrane</location>
        <topology evidence="1">Multi-pass membrane protein</topology>
    </subcellularLocation>
</comment>
<reference evidence="8" key="1">
    <citation type="submission" date="2020-11" db="EMBL/GenBank/DDBJ databases">
        <title>Sequencing the genomes of 1000 actinobacteria strains.</title>
        <authorList>
            <person name="Klenk H.-P."/>
        </authorList>
    </citation>
    <scope>NUCLEOTIDE SEQUENCE</scope>
    <source>
        <strain evidence="8">DSM 26152</strain>
    </source>
</reference>
<feature type="domain" description="EamA" evidence="7">
    <location>
        <begin position="7"/>
        <end position="139"/>
    </location>
</feature>
<dbReference type="GO" id="GO:0016020">
    <property type="term" value="C:membrane"/>
    <property type="evidence" value="ECO:0007669"/>
    <property type="project" value="UniProtKB-SubCell"/>
</dbReference>
<feature type="transmembrane region" description="Helical" evidence="6">
    <location>
        <begin position="66"/>
        <end position="85"/>
    </location>
</feature>
<evidence type="ECO:0000256" key="1">
    <source>
        <dbReference type="ARBA" id="ARBA00004141"/>
    </source>
</evidence>
<feature type="transmembrane region" description="Helical" evidence="6">
    <location>
        <begin position="91"/>
        <end position="112"/>
    </location>
</feature>
<dbReference type="AlphaFoldDB" id="A0A931GEQ5"/>
<evidence type="ECO:0000256" key="6">
    <source>
        <dbReference type="SAM" id="Phobius"/>
    </source>
</evidence>
<comment type="caution">
    <text evidence="8">The sequence shown here is derived from an EMBL/GenBank/DDBJ whole genome shotgun (WGS) entry which is preliminary data.</text>
</comment>
<feature type="transmembrane region" description="Helical" evidence="6">
    <location>
        <begin position="151"/>
        <end position="171"/>
    </location>
</feature>
<feature type="transmembrane region" description="Helical" evidence="6">
    <location>
        <begin position="35"/>
        <end position="54"/>
    </location>
</feature>
<evidence type="ECO:0000256" key="2">
    <source>
        <dbReference type="ARBA" id="ARBA00007362"/>
    </source>
</evidence>
<feature type="transmembrane region" description="Helical" evidence="6">
    <location>
        <begin position="124"/>
        <end position="145"/>
    </location>
</feature>
<keyword evidence="4 6" id="KW-1133">Transmembrane helix</keyword>
<evidence type="ECO:0000256" key="3">
    <source>
        <dbReference type="ARBA" id="ARBA00022692"/>
    </source>
</evidence>
<keyword evidence="5 6" id="KW-0472">Membrane</keyword>
<gene>
    <name evidence="8" type="ORF">IW252_001147</name>
</gene>
<dbReference type="Pfam" id="PF00892">
    <property type="entry name" value="EamA"/>
    <property type="match status" value="2"/>
</dbReference>
<proteinExistence type="inferred from homology"/>
<feature type="transmembrane region" description="Helical" evidence="6">
    <location>
        <begin position="273"/>
        <end position="291"/>
    </location>
</feature>
<evidence type="ECO:0000313" key="9">
    <source>
        <dbReference type="Proteomes" id="UP000625033"/>
    </source>
</evidence>
<sequence>MRNGALAGVVAVLITAVLWGTTGTAATLAPGVGPLAMGAAALGVGGILQGLIALPALRRERARLAAARPVVIAGALGVAIYPLAFYSSMHLAGVAIGTVVSLGSAPIASGLLERILERRRLGPAWQAAAVLGIAGAAVLCAAKLGQAPEELGATAAGVGLGLVAGVTYALYSWGAHRLMGQGIGRAAAMGSIFGLGGAALLPVLVLTGAPLLATPQAFAVGAYMALVPMFLGYVLFGFGLTRIAPSTATTLTLAEPAVAAVLAVAVVGERLPALGWAGLAAICASILVVGLSSGRSAADVPTPSEAPIGAR</sequence>
<keyword evidence="9" id="KW-1185">Reference proteome</keyword>
<dbReference type="InterPro" id="IPR037185">
    <property type="entry name" value="EmrE-like"/>
</dbReference>
<feature type="transmembrane region" description="Helical" evidence="6">
    <location>
        <begin position="248"/>
        <end position="267"/>
    </location>
</feature>
<keyword evidence="3 6" id="KW-0812">Transmembrane</keyword>
<evidence type="ECO:0000259" key="7">
    <source>
        <dbReference type="Pfam" id="PF00892"/>
    </source>
</evidence>
<comment type="similarity">
    <text evidence="2">Belongs to the EamA transporter family.</text>
</comment>
<evidence type="ECO:0000313" key="8">
    <source>
        <dbReference type="EMBL" id="MBG6084380.1"/>
    </source>
</evidence>
<name>A0A931GEQ5_9MICC</name>
<feature type="transmembrane region" description="Helical" evidence="6">
    <location>
        <begin position="217"/>
        <end position="236"/>
    </location>
</feature>
<feature type="domain" description="EamA" evidence="7">
    <location>
        <begin position="157"/>
        <end position="289"/>
    </location>
</feature>
<dbReference type="InterPro" id="IPR000620">
    <property type="entry name" value="EamA_dom"/>
</dbReference>
<dbReference type="PANTHER" id="PTHR32322">
    <property type="entry name" value="INNER MEMBRANE TRANSPORTER"/>
    <property type="match status" value="1"/>
</dbReference>
<dbReference type="InterPro" id="IPR050638">
    <property type="entry name" value="AA-Vitamin_Transporters"/>
</dbReference>
<dbReference type="EMBL" id="JADOTZ010000001">
    <property type="protein sequence ID" value="MBG6084380.1"/>
    <property type="molecule type" value="Genomic_DNA"/>
</dbReference>
<accession>A0A931GEQ5</accession>
<protein>
    <submittedName>
        <fullName evidence="8">DME family drug/metabolite transporter</fullName>
    </submittedName>
</protein>
<evidence type="ECO:0000256" key="5">
    <source>
        <dbReference type="ARBA" id="ARBA00023136"/>
    </source>
</evidence>